<dbReference type="EMBL" id="JABEMA010000571">
    <property type="protein sequence ID" value="NNH24874.1"/>
    <property type="molecule type" value="Genomic_DNA"/>
</dbReference>
<evidence type="ECO:0000256" key="1">
    <source>
        <dbReference type="SAM" id="MobiDB-lite"/>
    </source>
</evidence>
<reference evidence="3 4" key="1">
    <citation type="submission" date="2020-05" db="EMBL/GenBank/DDBJ databases">
        <title>MicrobeNet Type strains.</title>
        <authorList>
            <person name="Nicholson A.C."/>
        </authorList>
    </citation>
    <scope>NUCLEOTIDE SEQUENCE [LARGE SCALE GENOMIC DNA]</scope>
    <source>
        <strain evidence="3 4">JCM 14547</strain>
    </source>
</reference>
<sequence>MSDGTSGQGGASGGGDLGGGAPEGSGTGAAVDVLLPFYGDPGLLREAVASVLAQRERAWRLVVVDDGHPDPATAPWLRGLAGQDERVEYHRNERQLGAGGNYRRCVELARAPLAVVMGADDVMLPGYLSRVRDLHARTAAAVVQPGVVVVDGAGDRVRPAADRVKGLLAPRGRRPLAVAGEELATGLLHGNWTYFPSLCWRTDVLRRHGFRPGWEVVQDLALLLDVAASGEPLVLDDEVVFAYRRHGGSDSAVKAVSGSRFDEERRLLDGAAADMAARGWARAARAARWR</sequence>
<evidence type="ECO:0000313" key="4">
    <source>
        <dbReference type="Proteomes" id="UP000555552"/>
    </source>
</evidence>
<organism evidence="3 4">
    <name type="scientific">Pseudokineococcus marinus</name>
    <dbReference type="NCBI Taxonomy" id="351215"/>
    <lineage>
        <taxon>Bacteria</taxon>
        <taxon>Bacillati</taxon>
        <taxon>Actinomycetota</taxon>
        <taxon>Actinomycetes</taxon>
        <taxon>Kineosporiales</taxon>
        <taxon>Kineosporiaceae</taxon>
        <taxon>Pseudokineococcus</taxon>
    </lineage>
</organism>
<feature type="domain" description="Glycosyltransferase 2-like" evidence="2">
    <location>
        <begin position="33"/>
        <end position="162"/>
    </location>
</feature>
<keyword evidence="4" id="KW-1185">Reference proteome</keyword>
<evidence type="ECO:0000259" key="2">
    <source>
        <dbReference type="Pfam" id="PF00535"/>
    </source>
</evidence>
<dbReference type="Proteomes" id="UP000555552">
    <property type="component" value="Unassembled WGS sequence"/>
</dbReference>
<dbReference type="SUPFAM" id="SSF53448">
    <property type="entry name" value="Nucleotide-diphospho-sugar transferases"/>
    <property type="match status" value="1"/>
</dbReference>
<dbReference type="InterPro" id="IPR001173">
    <property type="entry name" value="Glyco_trans_2-like"/>
</dbReference>
<feature type="non-terminal residue" evidence="3">
    <location>
        <position position="290"/>
    </location>
</feature>
<accession>A0A849BX24</accession>
<feature type="region of interest" description="Disordered" evidence="1">
    <location>
        <begin position="1"/>
        <end position="24"/>
    </location>
</feature>
<proteinExistence type="predicted"/>
<dbReference type="PANTHER" id="PTHR43685:SF2">
    <property type="entry name" value="GLYCOSYLTRANSFERASE 2-LIKE DOMAIN-CONTAINING PROTEIN"/>
    <property type="match status" value="1"/>
</dbReference>
<gene>
    <name evidence="3" type="ORF">HLB09_17610</name>
</gene>
<dbReference type="GO" id="GO:0016740">
    <property type="term" value="F:transferase activity"/>
    <property type="evidence" value="ECO:0007669"/>
    <property type="project" value="UniProtKB-KW"/>
</dbReference>
<comment type="caution">
    <text evidence="3">The sequence shown here is derived from an EMBL/GenBank/DDBJ whole genome shotgun (WGS) entry which is preliminary data.</text>
</comment>
<dbReference type="AlphaFoldDB" id="A0A849BX24"/>
<keyword evidence="3" id="KW-0808">Transferase</keyword>
<dbReference type="Gene3D" id="3.90.550.10">
    <property type="entry name" value="Spore Coat Polysaccharide Biosynthesis Protein SpsA, Chain A"/>
    <property type="match status" value="1"/>
</dbReference>
<dbReference type="InterPro" id="IPR050834">
    <property type="entry name" value="Glycosyltransf_2"/>
</dbReference>
<name>A0A849BX24_9ACTN</name>
<dbReference type="PANTHER" id="PTHR43685">
    <property type="entry name" value="GLYCOSYLTRANSFERASE"/>
    <property type="match status" value="1"/>
</dbReference>
<dbReference type="CDD" id="cd00761">
    <property type="entry name" value="Glyco_tranf_GTA_type"/>
    <property type="match status" value="1"/>
</dbReference>
<dbReference type="InterPro" id="IPR029044">
    <property type="entry name" value="Nucleotide-diphossugar_trans"/>
</dbReference>
<protein>
    <submittedName>
        <fullName evidence="3">Glycosyltransferase family 2 protein</fullName>
    </submittedName>
</protein>
<evidence type="ECO:0000313" key="3">
    <source>
        <dbReference type="EMBL" id="NNH24874.1"/>
    </source>
</evidence>
<dbReference type="RefSeq" id="WP_171204554.1">
    <property type="nucleotide sequence ID" value="NZ_JABEMA010000571.1"/>
</dbReference>
<dbReference type="Pfam" id="PF00535">
    <property type="entry name" value="Glycos_transf_2"/>
    <property type="match status" value="1"/>
</dbReference>